<reference evidence="3" key="1">
    <citation type="submission" date="2020-10" db="EMBL/GenBank/DDBJ databases">
        <authorList>
            <person name="Gilroy R."/>
        </authorList>
    </citation>
    <scope>NUCLEOTIDE SEQUENCE</scope>
    <source>
        <strain evidence="3">3924</strain>
    </source>
</reference>
<dbReference type="Pfam" id="PF08305">
    <property type="entry name" value="NPCBM"/>
    <property type="match status" value="1"/>
</dbReference>
<dbReference type="Proteomes" id="UP000712007">
    <property type="component" value="Unassembled WGS sequence"/>
</dbReference>
<dbReference type="EMBL" id="JADIMV010000076">
    <property type="protein sequence ID" value="MBO8439914.1"/>
    <property type="molecule type" value="Genomic_DNA"/>
</dbReference>
<feature type="chain" id="PRO_5037990362" evidence="1">
    <location>
        <begin position="22"/>
        <end position="942"/>
    </location>
</feature>
<keyword evidence="1" id="KW-0732">Signal</keyword>
<protein>
    <submittedName>
        <fullName evidence="3">NPCBM/NEW2 domain-containing protein</fullName>
    </submittedName>
</protein>
<dbReference type="InterPro" id="IPR038637">
    <property type="entry name" value="NPCBM_sf"/>
</dbReference>
<dbReference type="InterPro" id="IPR008979">
    <property type="entry name" value="Galactose-bd-like_sf"/>
</dbReference>
<evidence type="ECO:0000313" key="4">
    <source>
        <dbReference type="Proteomes" id="UP000712007"/>
    </source>
</evidence>
<feature type="signal peptide" evidence="1">
    <location>
        <begin position="1"/>
        <end position="21"/>
    </location>
</feature>
<dbReference type="Gene3D" id="2.60.120.1060">
    <property type="entry name" value="NPCBM/NEW2 domain"/>
    <property type="match status" value="2"/>
</dbReference>
<gene>
    <name evidence="3" type="ORF">IAC51_04610</name>
</gene>
<feature type="domain" description="Glycosyl hydrolase family 98 putative carbohydrate-binding module" evidence="2">
    <location>
        <begin position="36"/>
        <end position="136"/>
    </location>
</feature>
<evidence type="ECO:0000256" key="1">
    <source>
        <dbReference type="SAM" id="SignalP"/>
    </source>
</evidence>
<sequence>MNKLRITITAVFVCLAMMLTAQTPRYLTSQYKSTANSFYQQGRTEKIGGLKWSHGFKLRSDTGGKSQGYTVFNVGGQYKTLMFVTGIPDEHIYEGNRIATVYADGKKIFDKVIRVNDVPRLATLDITGVRELKFQLVAGMGEVYFGEITLWKEGETPRQTANVPSNKNPRQLMKDLKPYSGNHINVTPESQYKTVRMGNTTYNYGMVFNMGMALIGNNAKNSFFNLQGQYATLDFIAGPVNNIGSGSGSGWITVKGDGKILHEYEFGQEDMPQHITIDVTGVQQLEFQSEQTKGDGLYGGVVEAFVYPAGTAPAGKTLAAGGVATETAPVDPKLRQLPDVCKLISNIKPFVARGSVEKQVYTGESDHLTFSMGGTRFSEGFILYKTTWLMDDNNVSHVSFDLGNEFDYISFTAGYVGKSWAMNNDQLRVLADDSVILQVPMMCTYPNQHFVIPIHRCRKLSFENRGQSKMGVAAFGVADLVVYRGEPVENDLFVHPKPECPDEIDLIDLGKPYIHYVYGYGSDAVFYDGTSQRHYVTMPDNTRINKGFALKTSVHFSLDFGPLAEEGGDPMAGVIGATAIGSSFVAGAVAASGAVIGSTLAGVGAFMMLAAGGEAVENSCAAFNTYGEYNTLTFTVACLRTQGEAQLLGPDMWQDNSEYKETLLIGADQKVVAEIAVFENMKPQTITVPIDGCQQLMFWLANTYNTSAVYFFYDLKLSKSKSVLDIPADARMSKPVITAPVWSEKELKNEWGNWQSTGLTEIDGYLREVTWAYQNVERYLQQMTPDYDIYTYYLDTDDGAVCKAVKFKTRSDEKWDKNYQRVTALHRDLKNEVEILAKLKNDIVSASVSQASAYIELPRLGLGAIGVGKVMARSGKVLKEMSKLVDVMYSEKLAEFQFVDRIVSSAMVIDGRESTEAAIICPLFPGETPSDGDRMLVRNFTL</sequence>
<evidence type="ECO:0000313" key="3">
    <source>
        <dbReference type="EMBL" id="MBO8439914.1"/>
    </source>
</evidence>
<organism evidence="3 4">
    <name type="scientific">Candidatus Aphodosoma intestinipullorum</name>
    <dbReference type="NCBI Taxonomy" id="2840674"/>
    <lineage>
        <taxon>Bacteria</taxon>
        <taxon>Pseudomonadati</taxon>
        <taxon>Bacteroidota</taxon>
        <taxon>Bacteroidia</taxon>
        <taxon>Bacteroidales</taxon>
        <taxon>Candidatus Aphodosoma</taxon>
    </lineage>
</organism>
<dbReference type="InterPro" id="IPR013222">
    <property type="entry name" value="Glyco_hyd_98_carb-bd"/>
</dbReference>
<evidence type="ECO:0000259" key="2">
    <source>
        <dbReference type="Pfam" id="PF08305"/>
    </source>
</evidence>
<comment type="caution">
    <text evidence="3">The sequence shown here is derived from an EMBL/GenBank/DDBJ whole genome shotgun (WGS) entry which is preliminary data.</text>
</comment>
<reference evidence="3" key="2">
    <citation type="journal article" date="2021" name="PeerJ">
        <title>Extensive microbial diversity within the chicken gut microbiome revealed by metagenomics and culture.</title>
        <authorList>
            <person name="Gilroy R."/>
            <person name="Ravi A."/>
            <person name="Getino M."/>
            <person name="Pursley I."/>
            <person name="Horton D.L."/>
            <person name="Alikhan N.F."/>
            <person name="Baker D."/>
            <person name="Gharbi K."/>
            <person name="Hall N."/>
            <person name="Watson M."/>
            <person name="Adriaenssens E.M."/>
            <person name="Foster-Nyarko E."/>
            <person name="Jarju S."/>
            <person name="Secka A."/>
            <person name="Antonio M."/>
            <person name="Oren A."/>
            <person name="Chaudhuri R.R."/>
            <person name="La Ragione R."/>
            <person name="Hildebrand F."/>
            <person name="Pallen M.J."/>
        </authorList>
    </citation>
    <scope>NUCLEOTIDE SEQUENCE</scope>
    <source>
        <strain evidence="3">3924</strain>
    </source>
</reference>
<accession>A0A940DM24</accession>
<proteinExistence type="predicted"/>
<dbReference type="SUPFAM" id="SSF49785">
    <property type="entry name" value="Galactose-binding domain-like"/>
    <property type="match status" value="2"/>
</dbReference>
<name>A0A940DM24_9BACT</name>
<dbReference type="AlphaFoldDB" id="A0A940DM24"/>